<dbReference type="InterPro" id="IPR029058">
    <property type="entry name" value="AB_hydrolase_fold"/>
</dbReference>
<accession>Q1PY93</accession>
<dbReference type="PANTHER" id="PTHR43798:SF31">
    <property type="entry name" value="AB HYDROLASE SUPERFAMILY PROTEIN YCLE"/>
    <property type="match status" value="1"/>
</dbReference>
<evidence type="ECO:0000313" key="3">
    <source>
        <dbReference type="EMBL" id="CAJ72043.1"/>
    </source>
</evidence>
<dbReference type="Pfam" id="PF00561">
    <property type="entry name" value="Abhydrolase_1"/>
    <property type="match status" value="1"/>
</dbReference>
<dbReference type="EC" id="3.-.-.-" evidence="4"/>
<keyword evidence="3" id="KW-0575">Peroxidase</keyword>
<reference evidence="3" key="2">
    <citation type="submission" date="2006-01" db="EMBL/GenBank/DDBJ databases">
        <authorList>
            <person name="Genoscope"/>
        </authorList>
    </citation>
    <scope>NUCLEOTIDE SEQUENCE</scope>
</reference>
<dbReference type="ESTHER" id="9bact-q1py93">
    <property type="family name" value="Haloperoxidase"/>
</dbReference>
<dbReference type="EC" id="1.11.1.10" evidence="3"/>
<dbReference type="PRINTS" id="PR00111">
    <property type="entry name" value="ABHYDROLASE"/>
</dbReference>
<protein>
    <submittedName>
        <fullName evidence="4">AB hydrolase superfamily protein YisY</fullName>
        <ecNumber evidence="4">3.-.-.-</ecNumber>
    </submittedName>
    <submittedName>
        <fullName evidence="3">Similar to chloroperoxidase</fullName>
        <ecNumber evidence="3">1.11.1.10</ecNumber>
    </submittedName>
</protein>
<dbReference type="GO" id="GO:0016787">
    <property type="term" value="F:hydrolase activity"/>
    <property type="evidence" value="ECO:0007669"/>
    <property type="project" value="UniProtKB-KW"/>
</dbReference>
<dbReference type="GO" id="GO:0016691">
    <property type="term" value="F:chloride peroxidase activity"/>
    <property type="evidence" value="ECO:0007669"/>
    <property type="project" value="UniProtKB-EC"/>
</dbReference>
<proteinExistence type="predicted"/>
<gene>
    <name evidence="3" type="primary">cpo</name>
    <name evidence="4" type="synonym">yisY</name>
    <name evidence="4" type="ORF">KsCSTR_12290</name>
    <name evidence="3" type="ORF">kustd1298</name>
</gene>
<organism evidence="3">
    <name type="scientific">Kuenenia stuttgartiensis</name>
    <dbReference type="NCBI Taxonomy" id="174633"/>
    <lineage>
        <taxon>Bacteria</taxon>
        <taxon>Pseudomonadati</taxon>
        <taxon>Planctomycetota</taxon>
        <taxon>Candidatus Brocadiia</taxon>
        <taxon>Candidatus Brocadiales</taxon>
        <taxon>Candidatus Brocadiaceae</taxon>
        <taxon>Candidatus Kuenenia</taxon>
    </lineage>
</organism>
<keyword evidence="1 4" id="KW-0378">Hydrolase</keyword>
<dbReference type="Gene3D" id="3.40.50.1820">
    <property type="entry name" value="alpha/beta hydrolase"/>
    <property type="match status" value="1"/>
</dbReference>
<dbReference type="GO" id="GO:0016020">
    <property type="term" value="C:membrane"/>
    <property type="evidence" value="ECO:0007669"/>
    <property type="project" value="TreeGrafter"/>
</dbReference>
<keyword evidence="3" id="KW-0560">Oxidoreductase</keyword>
<dbReference type="PANTHER" id="PTHR43798">
    <property type="entry name" value="MONOACYLGLYCEROL LIPASE"/>
    <property type="match status" value="1"/>
</dbReference>
<dbReference type="InterPro" id="IPR050266">
    <property type="entry name" value="AB_hydrolase_sf"/>
</dbReference>
<dbReference type="SUPFAM" id="SSF53474">
    <property type="entry name" value="alpha/beta-Hydrolases"/>
    <property type="match status" value="1"/>
</dbReference>
<sequence>MQGNELIEVDTNVRLHIRDWGQGKTIVFIPGWPLSLEMYEYQFTQLPKHGYRCVGITLRGFGKSSKPWGEYTYDVFADDVRKVLEALDLRDVTLAGFSMGGAIALHYMARHKGERVSKLALFGAAAPSFVKRHGFQYGLESAAVNGFIELCYADRAKLNEDFGKIFFRSENAVSPKLGEWFHNMGMEASPHATAASLIALRDTDLRGDMAKVNVPTMILHATQDKICLFELAEAMAAGIKGAKLIGFEKSGHALFYEEKEKFNKELANFVG</sequence>
<evidence type="ECO:0000256" key="1">
    <source>
        <dbReference type="ARBA" id="ARBA00022801"/>
    </source>
</evidence>
<dbReference type="EMBL" id="CT573072">
    <property type="protein sequence ID" value="CAJ72043.1"/>
    <property type="molecule type" value="Genomic_DNA"/>
</dbReference>
<dbReference type="EMBL" id="CP049055">
    <property type="protein sequence ID" value="QII10608.1"/>
    <property type="molecule type" value="Genomic_DNA"/>
</dbReference>
<dbReference type="Proteomes" id="UP000501926">
    <property type="component" value="Chromosome"/>
</dbReference>
<evidence type="ECO:0000259" key="2">
    <source>
        <dbReference type="Pfam" id="PF00561"/>
    </source>
</evidence>
<feature type="domain" description="AB hydrolase-1" evidence="2">
    <location>
        <begin position="25"/>
        <end position="258"/>
    </location>
</feature>
<reference evidence="3" key="1">
    <citation type="journal article" date="2006" name="Nature">
        <title>Deciphering the evolution and metabolism of an anammox bacterium from a community genome.</title>
        <authorList>
            <person name="Strous M."/>
            <person name="Pelletier E."/>
            <person name="Mangenot S."/>
            <person name="Rattei T."/>
            <person name="Lehner A."/>
            <person name="Taylor M.W."/>
            <person name="Horn M."/>
            <person name="Daims H."/>
            <person name="Bartol-Mavel D."/>
            <person name="Wincker P."/>
            <person name="Barbe V."/>
            <person name="Fonknechten N."/>
            <person name="Vallenet D."/>
            <person name="Segurens B."/>
            <person name="Schenowitz-Truong C."/>
            <person name="Medigue C."/>
            <person name="Collingro A."/>
            <person name="Snel B."/>
            <person name="Dutilh B.E."/>
            <person name="OpDenCamp H.J.M."/>
            <person name="vanDerDrift C."/>
            <person name="Cirpus I."/>
            <person name="vanDePas-Schoonen K.T."/>
            <person name="Harhangi H.R."/>
            <person name="vanNiftrik L."/>
            <person name="Schmid M."/>
            <person name="Keltjens J."/>
            <person name="vanDeVossenberg J."/>
            <person name="Kartal B."/>
            <person name="Meier H."/>
            <person name="Frishman D."/>
            <person name="Huynen M.A."/>
            <person name="Mewes H."/>
            <person name="Weissenbach J."/>
            <person name="Jetten M.S.M."/>
            <person name="Wagner M."/>
            <person name="LePaslier D."/>
        </authorList>
    </citation>
    <scope>NUCLEOTIDE SEQUENCE</scope>
</reference>
<reference evidence="4 5" key="3">
    <citation type="submission" date="2020-02" db="EMBL/GenBank/DDBJ databases">
        <title>Newly sequenced genome of strain CSTR1 showed variability in Candidatus Kuenenia stuttgartiensis genomes.</title>
        <authorList>
            <person name="Ding C."/>
            <person name="Adrian L."/>
        </authorList>
    </citation>
    <scope>NUCLEOTIDE SEQUENCE [LARGE SCALE GENOMIC DNA]</scope>
    <source>
        <strain evidence="4 5">CSTR1</strain>
    </source>
</reference>
<name>Q1PY93_KUEST</name>
<evidence type="ECO:0000313" key="4">
    <source>
        <dbReference type="EMBL" id="QII10608.1"/>
    </source>
</evidence>
<evidence type="ECO:0000313" key="5">
    <source>
        <dbReference type="Proteomes" id="UP000501926"/>
    </source>
</evidence>
<dbReference type="InterPro" id="IPR000073">
    <property type="entry name" value="AB_hydrolase_1"/>
</dbReference>
<dbReference type="RefSeq" id="WP_164994609.1">
    <property type="nucleotide sequence ID" value="NZ_CP049055.1"/>
</dbReference>
<dbReference type="AlphaFoldDB" id="Q1PY93"/>